<evidence type="ECO:0000256" key="1">
    <source>
        <dbReference type="ARBA" id="ARBA00004141"/>
    </source>
</evidence>
<dbReference type="PANTHER" id="PTHR43867:SF2">
    <property type="entry name" value="CELLULOSE SYNTHASE CATALYTIC SUBUNIT A [UDP-FORMING]"/>
    <property type="match status" value="1"/>
</dbReference>
<feature type="transmembrane region" description="Helical" evidence="7">
    <location>
        <begin position="108"/>
        <end position="129"/>
    </location>
</feature>
<dbReference type="GO" id="GO:0016020">
    <property type="term" value="C:membrane"/>
    <property type="evidence" value="ECO:0007669"/>
    <property type="project" value="UniProtKB-SubCell"/>
</dbReference>
<keyword evidence="3 9" id="KW-0808">Transferase</keyword>
<accession>A0A517ST50</accession>
<dbReference type="AlphaFoldDB" id="A0A517ST50"/>
<evidence type="ECO:0000313" key="10">
    <source>
        <dbReference type="Proteomes" id="UP000315003"/>
    </source>
</evidence>
<gene>
    <name evidence="9" type="ORF">SV7mr_18080</name>
</gene>
<keyword evidence="10" id="KW-1185">Reference proteome</keyword>
<dbReference type="GO" id="GO:0016757">
    <property type="term" value="F:glycosyltransferase activity"/>
    <property type="evidence" value="ECO:0007669"/>
    <property type="project" value="UniProtKB-KW"/>
</dbReference>
<evidence type="ECO:0000259" key="8">
    <source>
        <dbReference type="Pfam" id="PF13632"/>
    </source>
</evidence>
<keyword evidence="5 7" id="KW-1133">Transmembrane helix</keyword>
<proteinExistence type="predicted"/>
<sequence length="200" mass="22561">MPGPIAMYRVSALKEIVDGKNRPSVFLNDTFAEDFEVTVAMLAKNKRIVYDPEAVAYTVAPDTLSSLVSQRYRWIRGNMQVCKKFVKSIRTEDCPGSLRTLFWMSPTFLFELSLLPFIVLFAISGLLTASFAGYHLPQIEWLLVLPLLTLFIGAISVFVQKDKLSSLIVVPVYDVLYGTLLTVVWLIAAIDELRSTKMSW</sequence>
<organism evidence="9 10">
    <name type="scientific">Stieleria bergensis</name>
    <dbReference type="NCBI Taxonomy" id="2528025"/>
    <lineage>
        <taxon>Bacteria</taxon>
        <taxon>Pseudomonadati</taxon>
        <taxon>Planctomycetota</taxon>
        <taxon>Planctomycetia</taxon>
        <taxon>Pirellulales</taxon>
        <taxon>Pirellulaceae</taxon>
        <taxon>Stieleria</taxon>
    </lineage>
</organism>
<feature type="transmembrane region" description="Helical" evidence="7">
    <location>
        <begin position="166"/>
        <end position="190"/>
    </location>
</feature>
<evidence type="ECO:0000256" key="2">
    <source>
        <dbReference type="ARBA" id="ARBA00022676"/>
    </source>
</evidence>
<evidence type="ECO:0000256" key="3">
    <source>
        <dbReference type="ARBA" id="ARBA00022679"/>
    </source>
</evidence>
<evidence type="ECO:0000256" key="6">
    <source>
        <dbReference type="ARBA" id="ARBA00023136"/>
    </source>
</evidence>
<dbReference type="InterPro" id="IPR050321">
    <property type="entry name" value="Glycosyltr_2/OpgH_subfam"/>
</dbReference>
<feature type="transmembrane region" description="Helical" evidence="7">
    <location>
        <begin position="141"/>
        <end position="159"/>
    </location>
</feature>
<dbReference type="Proteomes" id="UP000315003">
    <property type="component" value="Chromosome"/>
</dbReference>
<dbReference type="InterPro" id="IPR001173">
    <property type="entry name" value="Glyco_trans_2-like"/>
</dbReference>
<evidence type="ECO:0000256" key="5">
    <source>
        <dbReference type="ARBA" id="ARBA00022989"/>
    </source>
</evidence>
<keyword evidence="4 7" id="KW-0812">Transmembrane</keyword>
<dbReference type="InterPro" id="IPR029044">
    <property type="entry name" value="Nucleotide-diphossugar_trans"/>
</dbReference>
<dbReference type="Pfam" id="PF13632">
    <property type="entry name" value="Glyco_trans_2_3"/>
    <property type="match status" value="1"/>
</dbReference>
<reference evidence="9 10" key="1">
    <citation type="submission" date="2019-02" db="EMBL/GenBank/DDBJ databases">
        <title>Deep-cultivation of Planctomycetes and their phenomic and genomic characterization uncovers novel biology.</title>
        <authorList>
            <person name="Wiegand S."/>
            <person name="Jogler M."/>
            <person name="Boedeker C."/>
            <person name="Pinto D."/>
            <person name="Vollmers J."/>
            <person name="Rivas-Marin E."/>
            <person name="Kohn T."/>
            <person name="Peeters S.H."/>
            <person name="Heuer A."/>
            <person name="Rast P."/>
            <person name="Oberbeckmann S."/>
            <person name="Bunk B."/>
            <person name="Jeske O."/>
            <person name="Meyerdierks A."/>
            <person name="Storesund J.E."/>
            <person name="Kallscheuer N."/>
            <person name="Luecker S."/>
            <person name="Lage O.M."/>
            <person name="Pohl T."/>
            <person name="Merkel B.J."/>
            <person name="Hornburger P."/>
            <person name="Mueller R.-W."/>
            <person name="Bruemmer F."/>
            <person name="Labrenz M."/>
            <person name="Spormann A.M."/>
            <person name="Op den Camp H."/>
            <person name="Overmann J."/>
            <person name="Amann R."/>
            <person name="Jetten M.S.M."/>
            <person name="Mascher T."/>
            <person name="Medema M.H."/>
            <person name="Devos D.P."/>
            <person name="Kaster A.-K."/>
            <person name="Ovreas L."/>
            <person name="Rohde M."/>
            <person name="Galperin M.Y."/>
            <person name="Jogler C."/>
        </authorList>
    </citation>
    <scope>NUCLEOTIDE SEQUENCE [LARGE SCALE GENOMIC DNA]</scope>
    <source>
        <strain evidence="9 10">SV_7m_r</strain>
    </source>
</reference>
<name>A0A517ST50_9BACT</name>
<keyword evidence="6 7" id="KW-0472">Membrane</keyword>
<protein>
    <submittedName>
        <fullName evidence="9">N-glycosyltransferase</fullName>
    </submittedName>
</protein>
<feature type="domain" description="Glycosyltransferase 2-like" evidence="8">
    <location>
        <begin position="2"/>
        <end position="152"/>
    </location>
</feature>
<evidence type="ECO:0000256" key="7">
    <source>
        <dbReference type="SAM" id="Phobius"/>
    </source>
</evidence>
<evidence type="ECO:0000313" key="9">
    <source>
        <dbReference type="EMBL" id="QDT59301.1"/>
    </source>
</evidence>
<dbReference type="PANTHER" id="PTHR43867">
    <property type="entry name" value="CELLULOSE SYNTHASE CATALYTIC SUBUNIT A [UDP-FORMING]"/>
    <property type="match status" value="1"/>
</dbReference>
<comment type="subcellular location">
    <subcellularLocation>
        <location evidence="1">Membrane</location>
        <topology evidence="1">Multi-pass membrane protein</topology>
    </subcellularLocation>
</comment>
<keyword evidence="2" id="KW-0328">Glycosyltransferase</keyword>
<evidence type="ECO:0000256" key="4">
    <source>
        <dbReference type="ARBA" id="ARBA00022692"/>
    </source>
</evidence>
<dbReference type="SUPFAM" id="SSF53448">
    <property type="entry name" value="Nucleotide-diphospho-sugar transferases"/>
    <property type="match status" value="1"/>
</dbReference>
<dbReference type="EMBL" id="CP036272">
    <property type="protein sequence ID" value="QDT59301.1"/>
    <property type="molecule type" value="Genomic_DNA"/>
</dbReference>